<gene>
    <name evidence="3" type="ORF">GCM10025781_18210</name>
</gene>
<feature type="domain" description="N-acetyltransferase" evidence="2">
    <location>
        <begin position="20"/>
        <end position="173"/>
    </location>
</feature>
<dbReference type="Proteomes" id="UP001501446">
    <property type="component" value="Unassembled WGS sequence"/>
</dbReference>
<evidence type="ECO:0000313" key="3">
    <source>
        <dbReference type="EMBL" id="GAA4700378.1"/>
    </source>
</evidence>
<accession>A0ABP8X4E1</accession>
<dbReference type="Pfam" id="PF13302">
    <property type="entry name" value="Acetyltransf_3"/>
    <property type="match status" value="1"/>
</dbReference>
<evidence type="ECO:0000256" key="1">
    <source>
        <dbReference type="SAM" id="MobiDB-lite"/>
    </source>
</evidence>
<dbReference type="PANTHER" id="PTHR43792">
    <property type="entry name" value="GNAT FAMILY, PUTATIVE (AFU_ORTHOLOGUE AFUA_3G00765)-RELATED-RELATED"/>
    <property type="match status" value="1"/>
</dbReference>
<sequence>MSQDKTSRAESHHMTPTPPLRLKPFAATDVPFFANMATDPRVTKYVGDGSIWDQATIAEKTTNALRDAPLHEEGAARWFVALHEDQPVGIFVSTRREPGVEIGYWVPPEHWGQGIAGAMVDAGLGTIPALYDSDNVVARVDPDNAASARVLTRRGFRATGCENGLDRYTREVPSSAAS</sequence>
<dbReference type="SUPFAM" id="SSF55729">
    <property type="entry name" value="Acyl-CoA N-acyltransferases (Nat)"/>
    <property type="match status" value="1"/>
</dbReference>
<dbReference type="CDD" id="cd04301">
    <property type="entry name" value="NAT_SF"/>
    <property type="match status" value="1"/>
</dbReference>
<evidence type="ECO:0000313" key="4">
    <source>
        <dbReference type="Proteomes" id="UP001501446"/>
    </source>
</evidence>
<dbReference type="PROSITE" id="PS51186">
    <property type="entry name" value="GNAT"/>
    <property type="match status" value="1"/>
</dbReference>
<organism evidence="3 4">
    <name type="scientific">Kocuria gwangalliensis</name>
    <dbReference type="NCBI Taxonomy" id="501592"/>
    <lineage>
        <taxon>Bacteria</taxon>
        <taxon>Bacillati</taxon>
        <taxon>Actinomycetota</taxon>
        <taxon>Actinomycetes</taxon>
        <taxon>Micrococcales</taxon>
        <taxon>Micrococcaceae</taxon>
        <taxon>Kocuria</taxon>
    </lineage>
</organism>
<keyword evidence="4" id="KW-1185">Reference proteome</keyword>
<dbReference type="Gene3D" id="3.40.630.30">
    <property type="match status" value="1"/>
</dbReference>
<reference evidence="4" key="1">
    <citation type="journal article" date="2019" name="Int. J. Syst. Evol. Microbiol.">
        <title>The Global Catalogue of Microorganisms (GCM) 10K type strain sequencing project: providing services to taxonomists for standard genome sequencing and annotation.</title>
        <authorList>
            <consortium name="The Broad Institute Genomics Platform"/>
            <consortium name="The Broad Institute Genome Sequencing Center for Infectious Disease"/>
            <person name="Wu L."/>
            <person name="Ma J."/>
        </authorList>
    </citation>
    <scope>NUCLEOTIDE SEQUENCE [LARGE SCALE GENOMIC DNA]</scope>
    <source>
        <strain evidence="4">JCM 18958</strain>
    </source>
</reference>
<feature type="region of interest" description="Disordered" evidence="1">
    <location>
        <begin position="1"/>
        <end position="21"/>
    </location>
</feature>
<comment type="caution">
    <text evidence="3">The sequence shown here is derived from an EMBL/GenBank/DDBJ whole genome shotgun (WGS) entry which is preliminary data.</text>
</comment>
<evidence type="ECO:0000259" key="2">
    <source>
        <dbReference type="PROSITE" id="PS51186"/>
    </source>
</evidence>
<protein>
    <submittedName>
        <fullName evidence="3">GNAT family protein</fullName>
    </submittedName>
</protein>
<dbReference type="EMBL" id="BAABLN010000029">
    <property type="protein sequence ID" value="GAA4700378.1"/>
    <property type="molecule type" value="Genomic_DNA"/>
</dbReference>
<dbReference type="InterPro" id="IPR051531">
    <property type="entry name" value="N-acetyltransferase"/>
</dbReference>
<dbReference type="InterPro" id="IPR016181">
    <property type="entry name" value="Acyl_CoA_acyltransferase"/>
</dbReference>
<proteinExistence type="predicted"/>
<feature type="compositionally biased region" description="Basic and acidic residues" evidence="1">
    <location>
        <begin position="1"/>
        <end position="13"/>
    </location>
</feature>
<name>A0ABP8X4E1_9MICC</name>
<dbReference type="InterPro" id="IPR000182">
    <property type="entry name" value="GNAT_dom"/>
</dbReference>